<dbReference type="PANTHER" id="PTHR42069">
    <property type="entry name" value="HYPHAL ANASTAMOSIS-8 PROTEIN"/>
    <property type="match status" value="1"/>
</dbReference>
<feature type="transmembrane region" description="Helical" evidence="1">
    <location>
        <begin position="138"/>
        <end position="158"/>
    </location>
</feature>
<comment type="caution">
    <text evidence="2">The sequence shown here is derived from an EMBL/GenBank/DDBJ whole genome shotgun (WGS) entry which is preliminary data.</text>
</comment>
<keyword evidence="1" id="KW-0472">Membrane</keyword>
<dbReference type="Proteomes" id="UP001152607">
    <property type="component" value="Unassembled WGS sequence"/>
</dbReference>
<evidence type="ECO:0000313" key="3">
    <source>
        <dbReference type="Proteomes" id="UP001152607"/>
    </source>
</evidence>
<sequence>MTVHKFLTTKSVFRDVTTPDGTVTNRNPWFKDSKTWPTYMYFAVAAISTILNFSVLVGYLRGNIKSANKSAYISATFTWIVMLGNLIVWIVAAALYRAEKATDDLWGWACSEGAKRIQKEFADQIDFNQSCNVQSGSWYIGVAQVIVAAVTVFTYYLVLRRKGTKKKLNKRMSQMQGQYPTNY</sequence>
<evidence type="ECO:0000256" key="1">
    <source>
        <dbReference type="SAM" id="Phobius"/>
    </source>
</evidence>
<protein>
    <recommendedName>
        <fullName evidence="4">MARVEL domain-containing protein</fullName>
    </recommendedName>
</protein>
<proteinExistence type="predicted"/>
<accession>A0A9W4UM17</accession>
<dbReference type="PANTHER" id="PTHR42069:SF1">
    <property type="entry name" value="MARVEL DOMAIN-CONTAINING PROTEIN"/>
    <property type="match status" value="1"/>
</dbReference>
<dbReference type="EMBL" id="CAOQHR010000008">
    <property type="protein sequence ID" value="CAI6338460.1"/>
    <property type="molecule type" value="Genomic_DNA"/>
</dbReference>
<gene>
    <name evidence="2" type="ORF">PDIGIT_LOCUS11588</name>
</gene>
<feature type="transmembrane region" description="Helical" evidence="1">
    <location>
        <begin position="39"/>
        <end position="60"/>
    </location>
</feature>
<keyword evidence="1" id="KW-0812">Transmembrane</keyword>
<keyword evidence="3" id="KW-1185">Reference proteome</keyword>
<keyword evidence="1" id="KW-1133">Transmembrane helix</keyword>
<reference evidence="2" key="1">
    <citation type="submission" date="2023-01" db="EMBL/GenBank/DDBJ databases">
        <authorList>
            <person name="Van Ghelder C."/>
            <person name="Rancurel C."/>
        </authorList>
    </citation>
    <scope>NUCLEOTIDE SEQUENCE</scope>
    <source>
        <strain evidence="2">CNCM I-4278</strain>
    </source>
</reference>
<evidence type="ECO:0008006" key="4">
    <source>
        <dbReference type="Google" id="ProtNLM"/>
    </source>
</evidence>
<feature type="transmembrane region" description="Helical" evidence="1">
    <location>
        <begin position="72"/>
        <end position="96"/>
    </location>
</feature>
<dbReference type="AlphaFoldDB" id="A0A9W4UM17"/>
<organism evidence="2 3">
    <name type="scientific">Periconia digitata</name>
    <dbReference type="NCBI Taxonomy" id="1303443"/>
    <lineage>
        <taxon>Eukaryota</taxon>
        <taxon>Fungi</taxon>
        <taxon>Dikarya</taxon>
        <taxon>Ascomycota</taxon>
        <taxon>Pezizomycotina</taxon>
        <taxon>Dothideomycetes</taxon>
        <taxon>Pleosporomycetidae</taxon>
        <taxon>Pleosporales</taxon>
        <taxon>Massarineae</taxon>
        <taxon>Periconiaceae</taxon>
        <taxon>Periconia</taxon>
    </lineage>
</organism>
<name>A0A9W4UM17_9PLEO</name>
<dbReference type="OrthoDB" id="5371583at2759"/>
<evidence type="ECO:0000313" key="2">
    <source>
        <dbReference type="EMBL" id="CAI6338460.1"/>
    </source>
</evidence>